<evidence type="ECO:0000256" key="1">
    <source>
        <dbReference type="SAM" id="Phobius"/>
    </source>
</evidence>
<gene>
    <name evidence="2" type="ORF">KDL01_35825</name>
</gene>
<dbReference type="EMBL" id="JAGSOG010000317">
    <property type="protein sequence ID" value="MBR7838693.1"/>
    <property type="molecule type" value="Genomic_DNA"/>
</dbReference>
<keyword evidence="3" id="KW-1185">Reference proteome</keyword>
<protein>
    <submittedName>
        <fullName evidence="2">Uncharacterized protein</fullName>
    </submittedName>
</protein>
<name>A0A941IV73_9ACTN</name>
<sequence length="64" mass="6797">MLVIAKTLVSAALPVSWVLAGVVGAFTVYVGAALAVALFDNGERGRRAQQILRDLLELFLRGAK</sequence>
<evidence type="ECO:0000313" key="2">
    <source>
        <dbReference type="EMBL" id="MBR7838693.1"/>
    </source>
</evidence>
<keyword evidence="1" id="KW-0472">Membrane</keyword>
<comment type="caution">
    <text evidence="2">The sequence shown here is derived from an EMBL/GenBank/DDBJ whole genome shotgun (WGS) entry which is preliminary data.</text>
</comment>
<keyword evidence="1" id="KW-0812">Transmembrane</keyword>
<dbReference type="Proteomes" id="UP000675781">
    <property type="component" value="Unassembled WGS sequence"/>
</dbReference>
<organism evidence="2 3">
    <name type="scientific">Actinospica durhamensis</name>
    <dbReference type="NCBI Taxonomy" id="1508375"/>
    <lineage>
        <taxon>Bacteria</taxon>
        <taxon>Bacillati</taxon>
        <taxon>Actinomycetota</taxon>
        <taxon>Actinomycetes</taxon>
        <taxon>Catenulisporales</taxon>
        <taxon>Actinospicaceae</taxon>
        <taxon>Actinospica</taxon>
    </lineage>
</organism>
<dbReference type="RefSeq" id="WP_212533144.1">
    <property type="nucleotide sequence ID" value="NZ_JAGSOG010000317.1"/>
</dbReference>
<keyword evidence="1" id="KW-1133">Transmembrane helix</keyword>
<dbReference type="AlphaFoldDB" id="A0A941IV73"/>
<accession>A0A941IV73</accession>
<proteinExistence type="predicted"/>
<evidence type="ECO:0000313" key="3">
    <source>
        <dbReference type="Proteomes" id="UP000675781"/>
    </source>
</evidence>
<reference evidence="2" key="1">
    <citation type="submission" date="2021-04" db="EMBL/GenBank/DDBJ databases">
        <title>Genome based classification of Actinospica acidithermotolerans sp. nov., an actinobacterium isolated from an Indonesian hot spring.</title>
        <authorList>
            <person name="Kusuma A.B."/>
            <person name="Putra K.E."/>
            <person name="Nafisah S."/>
            <person name="Loh J."/>
            <person name="Nouioui I."/>
            <person name="Goodfellow M."/>
        </authorList>
    </citation>
    <scope>NUCLEOTIDE SEQUENCE</scope>
    <source>
        <strain evidence="2">CSCA 57</strain>
    </source>
</reference>
<feature type="transmembrane region" description="Helical" evidence="1">
    <location>
        <begin position="15"/>
        <end position="39"/>
    </location>
</feature>